<dbReference type="EMBL" id="UINC01105487">
    <property type="protein sequence ID" value="SVC69453.1"/>
    <property type="molecule type" value="Genomic_DNA"/>
</dbReference>
<gene>
    <name evidence="4" type="ORF">METZ01_LOCUS322307</name>
</gene>
<evidence type="ECO:0000256" key="2">
    <source>
        <dbReference type="ARBA" id="ARBA00022837"/>
    </source>
</evidence>
<feature type="non-terminal residue" evidence="4">
    <location>
        <position position="357"/>
    </location>
</feature>
<dbReference type="AlphaFoldDB" id="A0A382P7R4"/>
<sequence length="357" mass="39310">TDGDDNPVWKTIVLSGLGAGGQGYFALDITNVDSPKHLFTIYNDTFNQAVIHLDKDENKREYGYGGGGIPAEFDYRKLGETWSTPRIIRIKVDGKDKWVAVFGGGYNGGASYDYGSAVFVMDLENEGKLLQKIDIADYEHGEISGTQYANGTTTDFYLPWNYNVKNFYIRVTINNDIPTSYSLIGTYDESSFMMSGAKIQFATAPASGSLVRMRKIPATNIVNAIPADLTVITAAGTEKANYSGAMVYAADLEGKITKINLTDQGTLYESTILFDAESNNDNGRYVFKRAQATILDNKLWLYFGTGNTQKLGEQNSSIQNRVYGIKDKDFPDFVKRDIIDPGKVSECTTPPTCPGDD</sequence>
<evidence type="ECO:0000256" key="1">
    <source>
        <dbReference type="ARBA" id="ARBA00022723"/>
    </source>
</evidence>
<keyword evidence="2" id="KW-0106">Calcium</keyword>
<dbReference type="InterPro" id="IPR008707">
    <property type="entry name" value="B-propeller_PilY1"/>
</dbReference>
<proteinExistence type="predicted"/>
<protein>
    <recommendedName>
        <fullName evidence="3">PilY1 beta-propeller domain-containing protein</fullName>
    </recommendedName>
</protein>
<dbReference type="Pfam" id="PF05567">
    <property type="entry name" value="T4P_PilY1"/>
    <property type="match status" value="1"/>
</dbReference>
<organism evidence="4">
    <name type="scientific">marine metagenome</name>
    <dbReference type="NCBI Taxonomy" id="408172"/>
    <lineage>
        <taxon>unclassified sequences</taxon>
        <taxon>metagenomes</taxon>
        <taxon>ecological metagenomes</taxon>
    </lineage>
</organism>
<accession>A0A382P7R4</accession>
<evidence type="ECO:0000313" key="4">
    <source>
        <dbReference type="EMBL" id="SVC69453.1"/>
    </source>
</evidence>
<feature type="non-terminal residue" evidence="4">
    <location>
        <position position="1"/>
    </location>
</feature>
<feature type="domain" description="PilY1 beta-propeller" evidence="3">
    <location>
        <begin position="6"/>
        <end position="136"/>
    </location>
</feature>
<name>A0A382P7R4_9ZZZZ</name>
<dbReference type="GO" id="GO:0046872">
    <property type="term" value="F:metal ion binding"/>
    <property type="evidence" value="ECO:0007669"/>
    <property type="project" value="UniProtKB-KW"/>
</dbReference>
<reference evidence="4" key="1">
    <citation type="submission" date="2018-05" db="EMBL/GenBank/DDBJ databases">
        <authorList>
            <person name="Lanie J.A."/>
            <person name="Ng W.-L."/>
            <person name="Kazmierczak K.M."/>
            <person name="Andrzejewski T.M."/>
            <person name="Davidsen T.M."/>
            <person name="Wayne K.J."/>
            <person name="Tettelin H."/>
            <person name="Glass J.I."/>
            <person name="Rusch D."/>
            <person name="Podicherti R."/>
            <person name="Tsui H.-C.T."/>
            <person name="Winkler M.E."/>
        </authorList>
    </citation>
    <scope>NUCLEOTIDE SEQUENCE</scope>
</reference>
<keyword evidence="1" id="KW-0479">Metal-binding</keyword>
<evidence type="ECO:0000259" key="3">
    <source>
        <dbReference type="Pfam" id="PF05567"/>
    </source>
</evidence>